<dbReference type="PANTHER" id="PTHR30569">
    <property type="entry name" value="CYTOSINE TRANSPORTER CODB"/>
    <property type="match status" value="1"/>
</dbReference>
<dbReference type="OrthoDB" id="6083029at2"/>
<dbReference type="Proteomes" id="UP000283479">
    <property type="component" value="Unassembled WGS sequence"/>
</dbReference>
<comment type="caution">
    <text evidence="7">The sequence shown here is derived from an EMBL/GenBank/DDBJ whole genome shotgun (WGS) entry which is preliminary data.</text>
</comment>
<keyword evidence="4 6" id="KW-1133">Transmembrane helix</keyword>
<feature type="transmembrane region" description="Helical" evidence="6">
    <location>
        <begin position="234"/>
        <end position="255"/>
    </location>
</feature>
<accession>A0A3S3B0E5</accession>
<evidence type="ECO:0008006" key="9">
    <source>
        <dbReference type="Google" id="ProtNLM"/>
    </source>
</evidence>
<evidence type="ECO:0000256" key="5">
    <source>
        <dbReference type="ARBA" id="ARBA00023136"/>
    </source>
</evidence>
<evidence type="ECO:0000256" key="1">
    <source>
        <dbReference type="ARBA" id="ARBA00004141"/>
    </source>
</evidence>
<feature type="transmembrane region" description="Helical" evidence="6">
    <location>
        <begin position="53"/>
        <end position="75"/>
    </location>
</feature>
<evidence type="ECO:0000256" key="4">
    <source>
        <dbReference type="ARBA" id="ARBA00022989"/>
    </source>
</evidence>
<feature type="transmembrane region" description="Helical" evidence="6">
    <location>
        <begin position="341"/>
        <end position="360"/>
    </location>
</feature>
<feature type="transmembrane region" description="Helical" evidence="6">
    <location>
        <begin position="366"/>
        <end position="391"/>
    </location>
</feature>
<dbReference type="Gene3D" id="1.10.4160.10">
    <property type="entry name" value="Hydantoin permease"/>
    <property type="match status" value="1"/>
</dbReference>
<dbReference type="GO" id="GO:0015209">
    <property type="term" value="F:cytosine transmembrane transporter activity"/>
    <property type="evidence" value="ECO:0007669"/>
    <property type="project" value="InterPro"/>
</dbReference>
<dbReference type="PANTHER" id="PTHR30569:SF0">
    <property type="entry name" value="CYTOSINE PERMEASE"/>
    <property type="match status" value="1"/>
</dbReference>
<protein>
    <recommendedName>
        <fullName evidence="9">Purine-cytosine permease</fullName>
    </recommendedName>
</protein>
<comment type="similarity">
    <text evidence="2">Belongs to the purine-cytosine permease (2.A.39) family.</text>
</comment>
<name>A0A3S3B0E5_9NOCA</name>
<dbReference type="EMBL" id="RKLO01000007">
    <property type="protein sequence ID" value="RVW00135.1"/>
    <property type="molecule type" value="Genomic_DNA"/>
</dbReference>
<sequence>MFVRRSLQTRSARTVVPGYRPHCSGALVAPLASGADVKGDTSTSAPLPKSARYAGFLSIFWLWAGGNVLLTNFISGSSYSIGLGFWNMLVVTVAGFMLGYAFCSWNSQRSARYGVDEIVSLRPAFGHRGSSYGTLLLVCINFGWVGILASLAGTAAHIVAHGQGVSFQGDYYVYAIGAGIVLPLLIITYSQKAAFIVSRFAVPVLVVFVLYIVFRLATDGHMATIVGHPGDGSAGWADAFEIVFAFSISWFPYLGSWNRFSKTEKSSFWGTYLGLLLTGVMFAVVGGMATLATGEIDPAVWANELDLGLVSLLIIILGTVTAVTHLLGSGSTGILSTFPRTNYRVVCLLVTTPSIIFVFGSSLQEIFNILLVFIGLLVGPYWAVALADYFFLRKQKFDVRACFDRSGPYWYVRGFNPFAFASTLVGMIVWLFLGGWLSGFSLLTFPAGQTAFNYISATLPAMAVSGLVYYLLGKTVVPRLGMGGYKAVVGARIPAMVPAKS</sequence>
<dbReference type="InterPro" id="IPR001248">
    <property type="entry name" value="Pur-cyt_permease"/>
</dbReference>
<evidence type="ECO:0000256" key="2">
    <source>
        <dbReference type="ARBA" id="ARBA00008974"/>
    </source>
</evidence>
<keyword evidence="5 6" id="KW-0472">Membrane</keyword>
<reference evidence="7 8" key="1">
    <citation type="submission" date="2018-11" db="EMBL/GenBank/DDBJ databases">
        <title>Rhodococcus spongicola sp. nov. and Rhodococcus xishaensis sp. nov. from marine sponges.</title>
        <authorList>
            <person name="Li L."/>
            <person name="Lin H.W."/>
        </authorList>
    </citation>
    <scope>NUCLEOTIDE SEQUENCE [LARGE SCALE GENOMIC DNA]</scope>
    <source>
        <strain evidence="7 8">LHW51113</strain>
    </source>
</reference>
<evidence type="ECO:0000313" key="8">
    <source>
        <dbReference type="Proteomes" id="UP000283479"/>
    </source>
</evidence>
<feature type="transmembrane region" description="Helical" evidence="6">
    <location>
        <begin position="196"/>
        <end position="214"/>
    </location>
</feature>
<evidence type="ECO:0000313" key="7">
    <source>
        <dbReference type="EMBL" id="RVW00135.1"/>
    </source>
</evidence>
<feature type="transmembrane region" description="Helical" evidence="6">
    <location>
        <begin position="451"/>
        <end position="472"/>
    </location>
</feature>
<feature type="transmembrane region" description="Helical" evidence="6">
    <location>
        <begin position="309"/>
        <end position="329"/>
    </location>
</feature>
<feature type="transmembrane region" description="Helical" evidence="6">
    <location>
        <begin position="81"/>
        <end position="103"/>
    </location>
</feature>
<feature type="transmembrane region" description="Helical" evidence="6">
    <location>
        <begin position="171"/>
        <end position="189"/>
    </location>
</feature>
<dbReference type="AlphaFoldDB" id="A0A3S3B0E5"/>
<dbReference type="InterPro" id="IPR030191">
    <property type="entry name" value="CodB"/>
</dbReference>
<keyword evidence="3 6" id="KW-0812">Transmembrane</keyword>
<evidence type="ECO:0000256" key="3">
    <source>
        <dbReference type="ARBA" id="ARBA00022692"/>
    </source>
</evidence>
<dbReference type="GO" id="GO:0005886">
    <property type="term" value="C:plasma membrane"/>
    <property type="evidence" value="ECO:0007669"/>
    <property type="project" value="TreeGrafter"/>
</dbReference>
<feature type="transmembrane region" description="Helical" evidence="6">
    <location>
        <begin position="267"/>
        <end position="289"/>
    </location>
</feature>
<evidence type="ECO:0000256" key="6">
    <source>
        <dbReference type="SAM" id="Phobius"/>
    </source>
</evidence>
<feature type="transmembrane region" description="Helical" evidence="6">
    <location>
        <begin position="418"/>
        <end position="439"/>
    </location>
</feature>
<organism evidence="7 8">
    <name type="scientific">Rhodococcus xishaensis</name>
    <dbReference type="NCBI Taxonomy" id="2487364"/>
    <lineage>
        <taxon>Bacteria</taxon>
        <taxon>Bacillati</taxon>
        <taxon>Actinomycetota</taxon>
        <taxon>Actinomycetes</taxon>
        <taxon>Mycobacteriales</taxon>
        <taxon>Nocardiaceae</taxon>
        <taxon>Rhodococcus</taxon>
    </lineage>
</organism>
<gene>
    <name evidence="7" type="ORF">EGT50_15925</name>
</gene>
<proteinExistence type="inferred from homology"/>
<feature type="transmembrane region" description="Helical" evidence="6">
    <location>
        <begin position="135"/>
        <end position="159"/>
    </location>
</feature>
<dbReference type="Pfam" id="PF02133">
    <property type="entry name" value="Transp_cyt_pur"/>
    <property type="match status" value="1"/>
</dbReference>
<comment type="subcellular location">
    <subcellularLocation>
        <location evidence="1">Membrane</location>
        <topology evidence="1">Multi-pass membrane protein</topology>
    </subcellularLocation>
</comment>
<keyword evidence="8" id="KW-1185">Reference proteome</keyword>